<dbReference type="RefSeq" id="WP_108640870.1">
    <property type="nucleotide sequence ID" value="NZ_QCYG01000005.1"/>
</dbReference>
<dbReference type="Proteomes" id="UP000244817">
    <property type="component" value="Unassembled WGS sequence"/>
</dbReference>
<dbReference type="Gene3D" id="3.90.190.10">
    <property type="entry name" value="Protein tyrosine phosphatase superfamily"/>
    <property type="match status" value="1"/>
</dbReference>
<feature type="domain" description="Tyrosine specific protein phosphatases" evidence="1">
    <location>
        <begin position="108"/>
        <end position="158"/>
    </location>
</feature>
<evidence type="ECO:0000259" key="1">
    <source>
        <dbReference type="PROSITE" id="PS50056"/>
    </source>
</evidence>
<dbReference type="SUPFAM" id="SSF52799">
    <property type="entry name" value="(Phosphotyrosine protein) phosphatases II"/>
    <property type="match status" value="1"/>
</dbReference>
<name>A0A2T7FX07_9RHOB</name>
<dbReference type="InterPro" id="IPR016130">
    <property type="entry name" value="Tyr_Pase_AS"/>
</dbReference>
<dbReference type="Pfam" id="PF22785">
    <property type="entry name" value="Tc-R-P"/>
    <property type="match status" value="1"/>
</dbReference>
<sequence>MSRKPPAFDLSTFRGRLAAWVQFLFVDHHLLRLFWWNLHQIAPGVWRSNQPGPRRLARYKAMGITSVVTLRADKPIAYTLLEAEACAALGLNFVNLRGVTARRLVEAETILQTIDAMAQVPRPFVFHCKSGADRTGFIAALFLILVEGVPVADAAGQLAARHFHFNRTRSGVLDHIFRVYLRDVEPGGQGFRNWLETGYNPKMIKADFNDWRAGAGRWAD</sequence>
<dbReference type="EMBL" id="QCYG01000005">
    <property type="protein sequence ID" value="PVA06712.1"/>
    <property type="molecule type" value="Genomic_DNA"/>
</dbReference>
<dbReference type="InterPro" id="IPR029021">
    <property type="entry name" value="Prot-tyrosine_phosphatase-like"/>
</dbReference>
<dbReference type="InterPro" id="IPR000387">
    <property type="entry name" value="Tyr_Pase_dom"/>
</dbReference>
<evidence type="ECO:0000313" key="2">
    <source>
        <dbReference type="EMBL" id="PVA06712.1"/>
    </source>
</evidence>
<proteinExistence type="predicted"/>
<reference evidence="2 3" key="1">
    <citation type="submission" date="2018-04" db="EMBL/GenBank/DDBJ databases">
        <title>Pelagivirga bohaiensis gen. nov., sp. nov., a bacterium isolated from the Bohai Sea.</title>
        <authorList>
            <person name="Ji X."/>
        </authorList>
    </citation>
    <scope>NUCLEOTIDE SEQUENCE [LARGE SCALE GENOMIC DNA]</scope>
    <source>
        <strain evidence="2 3">BH-SD16</strain>
    </source>
</reference>
<comment type="caution">
    <text evidence="2">The sequence shown here is derived from an EMBL/GenBank/DDBJ whole genome shotgun (WGS) entry which is preliminary data.</text>
</comment>
<keyword evidence="3" id="KW-1185">Reference proteome</keyword>
<dbReference type="AlphaFoldDB" id="A0A2T7FX07"/>
<dbReference type="PROSITE" id="PS00383">
    <property type="entry name" value="TYR_PHOSPHATASE_1"/>
    <property type="match status" value="1"/>
</dbReference>
<gene>
    <name evidence="2" type="ORF">DC363_09290</name>
</gene>
<evidence type="ECO:0000313" key="3">
    <source>
        <dbReference type="Proteomes" id="UP000244817"/>
    </source>
</evidence>
<dbReference type="PROSITE" id="PS50056">
    <property type="entry name" value="TYR_PHOSPHATASE_2"/>
    <property type="match status" value="1"/>
</dbReference>
<dbReference type="OrthoDB" id="9814896at2"/>
<accession>A0A2T7FX07</accession>
<organism evidence="2 3">
    <name type="scientific">Thalassorhabdomicrobium marinisediminis</name>
    <dbReference type="NCBI Taxonomy" id="2170577"/>
    <lineage>
        <taxon>Bacteria</taxon>
        <taxon>Pseudomonadati</taxon>
        <taxon>Pseudomonadota</taxon>
        <taxon>Alphaproteobacteria</taxon>
        <taxon>Rhodobacterales</taxon>
        <taxon>Paracoccaceae</taxon>
        <taxon>Thalassorhabdomicrobium</taxon>
    </lineage>
</organism>
<protein>
    <submittedName>
        <fullName evidence="2">Protein tyrosine phosphatase</fullName>
    </submittedName>
</protein>